<evidence type="ECO:0000313" key="4">
    <source>
        <dbReference type="EMBL" id="GMM48841.1"/>
    </source>
</evidence>
<gene>
    <name evidence="4" type="ORF">DAPK24_054390</name>
</gene>
<evidence type="ECO:0000256" key="2">
    <source>
        <dbReference type="SAM" id="MobiDB-lite"/>
    </source>
</evidence>
<feature type="domain" description="CUE" evidence="3">
    <location>
        <begin position="350"/>
        <end position="393"/>
    </location>
</feature>
<dbReference type="EMBL" id="BTGB01000009">
    <property type="protein sequence ID" value="GMM48841.1"/>
    <property type="molecule type" value="Genomic_DNA"/>
</dbReference>
<dbReference type="AlphaFoldDB" id="A0AAV5RB93"/>
<evidence type="ECO:0000256" key="1">
    <source>
        <dbReference type="ARBA" id="ARBA00022786"/>
    </source>
</evidence>
<keyword evidence="1" id="KW-0833">Ubl conjugation pathway</keyword>
<proteinExistence type="predicted"/>
<evidence type="ECO:0000259" key="3">
    <source>
        <dbReference type="PROSITE" id="PS51140"/>
    </source>
</evidence>
<protein>
    <submittedName>
        <fullName evidence="4">Cue3 protein</fullName>
    </submittedName>
</protein>
<dbReference type="Proteomes" id="UP001378960">
    <property type="component" value="Unassembled WGS sequence"/>
</dbReference>
<feature type="region of interest" description="Disordered" evidence="2">
    <location>
        <begin position="406"/>
        <end position="448"/>
    </location>
</feature>
<feature type="region of interest" description="Disordered" evidence="2">
    <location>
        <begin position="580"/>
        <end position="636"/>
    </location>
</feature>
<dbReference type="InterPro" id="IPR003892">
    <property type="entry name" value="CUE"/>
</dbReference>
<reference evidence="4 5" key="1">
    <citation type="journal article" date="2023" name="Elife">
        <title>Identification of key yeast species and microbe-microbe interactions impacting larval growth of Drosophila in the wild.</title>
        <authorList>
            <person name="Mure A."/>
            <person name="Sugiura Y."/>
            <person name="Maeda R."/>
            <person name="Honda K."/>
            <person name="Sakurai N."/>
            <person name="Takahashi Y."/>
            <person name="Watada M."/>
            <person name="Katoh T."/>
            <person name="Gotoh A."/>
            <person name="Gotoh Y."/>
            <person name="Taniguchi I."/>
            <person name="Nakamura K."/>
            <person name="Hayashi T."/>
            <person name="Katayama T."/>
            <person name="Uemura T."/>
            <person name="Hattori Y."/>
        </authorList>
    </citation>
    <scope>NUCLEOTIDE SEQUENCE [LARGE SCALE GENOMIC DNA]</scope>
    <source>
        <strain evidence="4 5">PK-24</strain>
    </source>
</reference>
<dbReference type="PROSITE" id="PS51140">
    <property type="entry name" value="CUE"/>
    <property type="match status" value="1"/>
</dbReference>
<dbReference type="GO" id="GO:0043130">
    <property type="term" value="F:ubiquitin binding"/>
    <property type="evidence" value="ECO:0007669"/>
    <property type="project" value="InterPro"/>
</dbReference>
<evidence type="ECO:0000313" key="5">
    <source>
        <dbReference type="Proteomes" id="UP001378960"/>
    </source>
</evidence>
<accession>A0AAV5RB93</accession>
<dbReference type="Pfam" id="PF02845">
    <property type="entry name" value="CUE"/>
    <property type="match status" value="1"/>
</dbReference>
<feature type="compositionally biased region" description="Basic and acidic residues" evidence="2">
    <location>
        <begin position="419"/>
        <end position="428"/>
    </location>
</feature>
<organism evidence="4 5">
    <name type="scientific">Pichia kluyveri</name>
    <name type="common">Yeast</name>
    <dbReference type="NCBI Taxonomy" id="36015"/>
    <lineage>
        <taxon>Eukaryota</taxon>
        <taxon>Fungi</taxon>
        <taxon>Dikarya</taxon>
        <taxon>Ascomycota</taxon>
        <taxon>Saccharomycotina</taxon>
        <taxon>Pichiomycetes</taxon>
        <taxon>Pichiales</taxon>
        <taxon>Pichiaceae</taxon>
        <taxon>Pichia</taxon>
    </lineage>
</organism>
<name>A0AAV5RB93_PICKL</name>
<dbReference type="SUPFAM" id="SSF46934">
    <property type="entry name" value="UBA-like"/>
    <property type="match status" value="1"/>
</dbReference>
<sequence length="636" mass="74135">MQVVEQYQQKLSIPIPIFPPFKLRSSLIDKDPVIWEYLLLDYITLFKKLLALVPYTYAEEKKGIPALYILNVKTSSQLQIFIQTFLHESSLESNQVFSLGAINPNIRTNQHILKLIVFQYLKTVNLVNLKIFGNSLWEFCIVYVNMADKYSIQGINQSFVTLSIIRKLIIGNIKSSYTSKSDDLSLVRSLHDHLSKLIASGKFKNEDFDVLYLLLGQRTKKMNTNKKNGNKKNVKISNNDNGEFSQNFVTKHWIEILEELYSGGTGINAETCVKLMVMSFCSLTSIKIFKFLKNELEIDSLLRLRTVYPLIGKIILSKTFNDMNPDLKNMILPLFEVKKVKKIDKPTKEFDDFKIIHVRDMFPQLSIGQVKSLLVNKNDDVELIINELLEMELEDIANIEDYDVKQERKNKKNSKKKNKNEFEFKDQGKTYTVQMGKKESNNEIDEETEEELKKKNLQRALALLYEADEDEPDDTYIDNELTDSSSNNHNSKMEEIENKLFRIYTTQRQKLNREDRKSTFRNELCKETGWSNEQIEGWARMLDKSSSRFRNLEDKYLFTGGSLNKGLGGKTSTKWTKKLVDDDDDKIDNRRNKSKPKDKKVEQDSNTTESNDKKKNNDNFKAYMAKKQQQRQQKKK</sequence>
<dbReference type="InterPro" id="IPR009060">
    <property type="entry name" value="UBA-like_sf"/>
</dbReference>
<dbReference type="Gene3D" id="1.10.8.10">
    <property type="entry name" value="DNA helicase RuvA subunit, C-terminal domain"/>
    <property type="match status" value="1"/>
</dbReference>
<keyword evidence="5" id="KW-1185">Reference proteome</keyword>
<comment type="caution">
    <text evidence="4">The sequence shown here is derived from an EMBL/GenBank/DDBJ whole genome shotgun (WGS) entry which is preliminary data.</text>
</comment>
<feature type="compositionally biased region" description="Basic residues" evidence="2">
    <location>
        <begin position="408"/>
        <end position="418"/>
    </location>
</feature>